<gene>
    <name evidence="1" type="ORF">GCM10022228_00540</name>
</gene>
<reference evidence="2" key="1">
    <citation type="journal article" date="2019" name="Int. J. Syst. Evol. Microbiol.">
        <title>The Global Catalogue of Microorganisms (GCM) 10K type strain sequencing project: providing services to taxonomists for standard genome sequencing and annotation.</title>
        <authorList>
            <consortium name="The Broad Institute Genomics Platform"/>
            <consortium name="The Broad Institute Genome Sequencing Center for Infectious Disease"/>
            <person name="Wu L."/>
            <person name="Ma J."/>
        </authorList>
    </citation>
    <scope>NUCLEOTIDE SEQUENCE [LARGE SCALE GENOMIC DNA]</scope>
    <source>
        <strain evidence="2">JCM 16914</strain>
    </source>
</reference>
<evidence type="ECO:0000313" key="1">
    <source>
        <dbReference type="EMBL" id="GAA3893351.1"/>
    </source>
</evidence>
<proteinExistence type="predicted"/>
<comment type="caution">
    <text evidence="1">The sequence shown here is derived from an EMBL/GenBank/DDBJ whole genome shotgun (WGS) entry which is preliminary data.</text>
</comment>
<name>A0ABP7L1S2_9GAMM</name>
<protein>
    <recommendedName>
        <fullName evidence="3">Secreted protein</fullName>
    </recommendedName>
</protein>
<organism evidence="1 2">
    <name type="scientific">Halomonas cibimaris</name>
    <dbReference type="NCBI Taxonomy" id="657012"/>
    <lineage>
        <taxon>Bacteria</taxon>
        <taxon>Pseudomonadati</taxon>
        <taxon>Pseudomonadota</taxon>
        <taxon>Gammaproteobacteria</taxon>
        <taxon>Oceanospirillales</taxon>
        <taxon>Halomonadaceae</taxon>
        <taxon>Halomonas</taxon>
    </lineage>
</organism>
<sequence length="94" mass="10291">MPDNIVKVCKFGLFVQRFLQVVFAEMALSEGVGTAHGGGRLCFTDRQKSRVVRRSSGVAQGICQAPACAVERVRKSIVCHAQHITVAGEEYGYY</sequence>
<evidence type="ECO:0000313" key="2">
    <source>
        <dbReference type="Proteomes" id="UP001500133"/>
    </source>
</evidence>
<accession>A0ABP7L1S2</accession>
<dbReference type="EMBL" id="BAAAZT010000006">
    <property type="protein sequence ID" value="GAA3893351.1"/>
    <property type="molecule type" value="Genomic_DNA"/>
</dbReference>
<keyword evidence="2" id="KW-1185">Reference proteome</keyword>
<evidence type="ECO:0008006" key="3">
    <source>
        <dbReference type="Google" id="ProtNLM"/>
    </source>
</evidence>
<dbReference type="Proteomes" id="UP001500133">
    <property type="component" value="Unassembled WGS sequence"/>
</dbReference>